<dbReference type="SMART" id="SM01215">
    <property type="entry name" value="Fmp27_SW"/>
    <property type="match status" value="1"/>
</dbReference>
<organism evidence="4 5">
    <name type="scientific">Armillaria tabescens</name>
    <name type="common">Ringless honey mushroom</name>
    <name type="synonym">Agaricus tabescens</name>
    <dbReference type="NCBI Taxonomy" id="1929756"/>
    <lineage>
        <taxon>Eukaryota</taxon>
        <taxon>Fungi</taxon>
        <taxon>Dikarya</taxon>
        <taxon>Basidiomycota</taxon>
        <taxon>Agaricomycotina</taxon>
        <taxon>Agaricomycetes</taxon>
        <taxon>Agaricomycetidae</taxon>
        <taxon>Agaricales</taxon>
        <taxon>Marasmiineae</taxon>
        <taxon>Physalacriaceae</taxon>
        <taxon>Desarmillaria</taxon>
    </lineage>
</organism>
<comment type="caution">
    <text evidence="4">The sequence shown here is derived from an EMBL/GenBank/DDBJ whole genome shotgun (WGS) entry which is preliminary data.</text>
</comment>
<dbReference type="SMART" id="SM01214">
    <property type="entry name" value="Fmp27_GFWDK"/>
    <property type="match status" value="1"/>
</dbReference>
<reference evidence="4" key="1">
    <citation type="submission" date="2023-06" db="EMBL/GenBank/DDBJ databases">
        <authorList>
            <consortium name="Lawrence Berkeley National Laboratory"/>
            <person name="Ahrendt S."/>
            <person name="Sahu N."/>
            <person name="Indic B."/>
            <person name="Wong-Bajracharya J."/>
            <person name="Merenyi Z."/>
            <person name="Ke H.-M."/>
            <person name="Monk M."/>
            <person name="Kocsube S."/>
            <person name="Drula E."/>
            <person name="Lipzen A."/>
            <person name="Balint B."/>
            <person name="Henrissat B."/>
            <person name="Andreopoulos B."/>
            <person name="Martin F.M."/>
            <person name="Harder C.B."/>
            <person name="Rigling D."/>
            <person name="Ford K.L."/>
            <person name="Foster G.D."/>
            <person name="Pangilinan J."/>
            <person name="Papanicolaou A."/>
            <person name="Barry K."/>
            <person name="LaButti K."/>
            <person name="Viragh M."/>
            <person name="Koriabine M."/>
            <person name="Yan M."/>
            <person name="Riley R."/>
            <person name="Champramary S."/>
            <person name="Plett K.L."/>
            <person name="Tsai I.J."/>
            <person name="Slot J."/>
            <person name="Sipos G."/>
            <person name="Plett J."/>
            <person name="Nagy L.G."/>
            <person name="Grigoriev I.V."/>
        </authorList>
    </citation>
    <scope>NUCLEOTIDE SEQUENCE</scope>
    <source>
        <strain evidence="4">CCBAS 213</strain>
    </source>
</reference>
<gene>
    <name evidence="4" type="ORF">EV420DRAFT_1635480</name>
</gene>
<dbReference type="RefSeq" id="XP_060338501.1">
    <property type="nucleotide sequence ID" value="XM_060476456.1"/>
</dbReference>
<feature type="domain" description="FMP27/BLTP2/Hobbit GFWDK motif-containing RBG unit" evidence="1">
    <location>
        <begin position="276"/>
        <end position="400"/>
    </location>
</feature>
<evidence type="ECO:0000259" key="3">
    <source>
        <dbReference type="SMART" id="SM01216"/>
    </source>
</evidence>
<evidence type="ECO:0000259" key="1">
    <source>
        <dbReference type="SMART" id="SM01214"/>
    </source>
</evidence>
<name>A0AA39NM74_ARMTA</name>
<feature type="domain" description="FMP27 WPPW motif-containing RBG unit" evidence="3">
    <location>
        <begin position="623"/>
        <end position="919"/>
    </location>
</feature>
<dbReference type="InterPro" id="IPR045167">
    <property type="entry name" value="Hobbit"/>
</dbReference>
<protein>
    <submittedName>
        <fullName evidence="4">RNA pol II promoter Fmp27 protein domain-containing protein</fullName>
    </submittedName>
</protein>
<dbReference type="SMART" id="SM01216">
    <property type="entry name" value="Fmp27_WPPW"/>
    <property type="match status" value="1"/>
</dbReference>
<dbReference type="AlphaFoldDB" id="A0AA39NM74"/>
<dbReference type="EMBL" id="JAUEPS010000002">
    <property type="protein sequence ID" value="KAK0468226.1"/>
    <property type="molecule type" value="Genomic_DNA"/>
</dbReference>
<sequence length="919" mass="103983">MTWVYLSSPGKPLERKMKVESGKRSYYLQGWRVWDSSTAILTSVHMEGQSARFRLPYGYVFSNLVQDATVSVKALKHLYHMTVRGSYSDMPSPEAEGPKCMPYLTLAIASFCVEIADDPFEGRLNLAWRAGLEAAKIRVDREQAYEDKVATIINADVTQGGSPAELRAEYRFSSKHSVSIEDARQRLYKVHSIDWGLRLDHFQKDQIRNEEAVRHEFHPSFQSASRIRNIVDVSPDDPCTPLFRALIRNLSLSTAPPSFPADSLPEYLYEQEIMRLPLFDIPPHEDLDRTSWTFDTDLVIAEELAGGASVDWVLCPVSYAHDGIHGAAPLSISVPKTIMPVKICSWGMSYGPATQDLMKILDTITSTPRDSSPGLGFWDKLRLIFHWSVRASFKGEGFEIPTRYLGRAPVFALAWQGNVKLLIGRHNDDKELVQVISDSMMIVIPNFHRSDAGSLTFAPVSQPFKKICAKVLSGVRFGVGFVLERACGSECQHCNGSAFHRKCRFFDFKPHYKVKLEKKNATPEIKGPDDSYKGFRSDFIHLGLYLTPKVFAHFWSWWSLFDAVMSLPIRQGPYYPRRTISPKFGRHIATLKYRVSIRQLSIMHGYIDNGRETWADGVTPWVGVKGKIDEFQVDMHQRDQETVVPGLGPHSTKVLRRKPFYAAEVVLKGLDLRAILAIFADPKKQLIPVNAPQNGSNYRTRNNYPTTPMPSVWYDPDDFVETDWSSSLDPTFHVLPVVACSHFMFFKRNDALVENPSETSKFGNEDSHVCLLGKEPSVPEVQVALTSSRIEELKCLDTSPGKKVVLLEKYISSLHEPHINLDGNDASSHYQMPSDSVSPDEWAEFDNVYQIHCPKIFMDAAVRDDWNTIWLLVPVKFVRDQANDVAEITASEQLLNHLRRTAAHAAASALKAHVRSRRF</sequence>
<dbReference type="PANTHER" id="PTHR15678">
    <property type="entry name" value="ANTIGEN MLAA-22-RELATED"/>
    <property type="match status" value="1"/>
</dbReference>
<dbReference type="PANTHER" id="PTHR15678:SF6">
    <property type="entry name" value="BRIDGE-LIKE LIPID TRANSFER PROTEIN FAMILY MEMBER 2"/>
    <property type="match status" value="1"/>
</dbReference>
<dbReference type="GeneID" id="85360004"/>
<keyword evidence="5" id="KW-1185">Reference proteome</keyword>
<evidence type="ECO:0000313" key="4">
    <source>
        <dbReference type="EMBL" id="KAK0468226.1"/>
    </source>
</evidence>
<dbReference type="Pfam" id="PF10344">
    <property type="entry name" value="Hobbit"/>
    <property type="match status" value="2"/>
</dbReference>
<dbReference type="InterPro" id="IPR019441">
    <property type="entry name" value="FMP27/BLTP2/Hobbit_GFWDK_RBG"/>
</dbReference>
<proteinExistence type="predicted"/>
<feature type="domain" description="FMP27 SW motif-containing RBG unit" evidence="2">
    <location>
        <begin position="182"/>
        <end position="274"/>
    </location>
</feature>
<evidence type="ECO:0000259" key="2">
    <source>
        <dbReference type="SMART" id="SM01215"/>
    </source>
</evidence>
<accession>A0AA39NM74</accession>
<evidence type="ECO:0000313" key="5">
    <source>
        <dbReference type="Proteomes" id="UP001175211"/>
    </source>
</evidence>
<dbReference type="Proteomes" id="UP001175211">
    <property type="component" value="Unassembled WGS sequence"/>
</dbReference>
<dbReference type="InterPro" id="IPR019415">
    <property type="entry name" value="FMP27_SW_RBG"/>
</dbReference>
<dbReference type="InterPro" id="IPR019449">
    <property type="entry name" value="FMP27_WPPW_RBG"/>
</dbReference>